<name>A0A9D1TAZ0_9FIRM</name>
<dbReference type="Pfam" id="PF12773">
    <property type="entry name" value="DZR"/>
    <property type="match status" value="1"/>
</dbReference>
<sequence>MPIAQPYGQPVYQSVGTFDAAQKVICINCGRELLSDELFCAGCGTRRPEQLRAEPDHAEQKVFCSGCGRELPPDEDFCGACGTKRPVDKASGHTEHGGHIDL</sequence>
<accession>A0A9D1TAZ0</accession>
<feature type="domain" description="DZANK-type" evidence="1">
    <location>
        <begin position="26"/>
        <end position="82"/>
    </location>
</feature>
<evidence type="ECO:0000313" key="3">
    <source>
        <dbReference type="Proteomes" id="UP000824169"/>
    </source>
</evidence>
<dbReference type="Proteomes" id="UP000824169">
    <property type="component" value="Unassembled WGS sequence"/>
</dbReference>
<organism evidence="2 3">
    <name type="scientific">Candidatus Scatomonas pullistercoris</name>
    <dbReference type="NCBI Taxonomy" id="2840920"/>
    <lineage>
        <taxon>Bacteria</taxon>
        <taxon>Bacillati</taxon>
        <taxon>Bacillota</taxon>
        <taxon>Clostridia</taxon>
        <taxon>Lachnospirales</taxon>
        <taxon>Lachnospiraceae</taxon>
        <taxon>Lachnospiraceae incertae sedis</taxon>
        <taxon>Candidatus Scatomonas</taxon>
    </lineage>
</organism>
<evidence type="ECO:0000259" key="1">
    <source>
        <dbReference type="Pfam" id="PF12773"/>
    </source>
</evidence>
<evidence type="ECO:0000313" key="2">
    <source>
        <dbReference type="EMBL" id="HIV26096.1"/>
    </source>
</evidence>
<dbReference type="InterPro" id="IPR025874">
    <property type="entry name" value="DZR"/>
</dbReference>
<reference evidence="2" key="2">
    <citation type="journal article" date="2021" name="PeerJ">
        <title>Extensive microbial diversity within the chicken gut microbiome revealed by metagenomics and culture.</title>
        <authorList>
            <person name="Gilroy R."/>
            <person name="Ravi A."/>
            <person name="Getino M."/>
            <person name="Pursley I."/>
            <person name="Horton D.L."/>
            <person name="Alikhan N.F."/>
            <person name="Baker D."/>
            <person name="Gharbi K."/>
            <person name="Hall N."/>
            <person name="Watson M."/>
            <person name="Adriaenssens E.M."/>
            <person name="Foster-Nyarko E."/>
            <person name="Jarju S."/>
            <person name="Secka A."/>
            <person name="Antonio M."/>
            <person name="Oren A."/>
            <person name="Chaudhuri R.R."/>
            <person name="La Ragione R."/>
            <person name="Hildebrand F."/>
            <person name="Pallen M.J."/>
        </authorList>
    </citation>
    <scope>NUCLEOTIDE SEQUENCE</scope>
    <source>
        <strain evidence="2">CHK188-20938</strain>
    </source>
</reference>
<dbReference type="EMBL" id="DVOO01000029">
    <property type="protein sequence ID" value="HIV26096.1"/>
    <property type="molecule type" value="Genomic_DNA"/>
</dbReference>
<protein>
    <submittedName>
        <fullName evidence="2">Zinc ribbon domain-containing protein</fullName>
    </submittedName>
</protein>
<proteinExistence type="predicted"/>
<comment type="caution">
    <text evidence="2">The sequence shown here is derived from an EMBL/GenBank/DDBJ whole genome shotgun (WGS) entry which is preliminary data.</text>
</comment>
<gene>
    <name evidence="2" type="ORF">IAB71_10035</name>
</gene>
<reference evidence="2" key="1">
    <citation type="submission" date="2020-10" db="EMBL/GenBank/DDBJ databases">
        <authorList>
            <person name="Gilroy R."/>
        </authorList>
    </citation>
    <scope>NUCLEOTIDE SEQUENCE</scope>
    <source>
        <strain evidence="2">CHK188-20938</strain>
    </source>
</reference>
<dbReference type="AlphaFoldDB" id="A0A9D1TAZ0"/>